<evidence type="ECO:0000256" key="5">
    <source>
        <dbReference type="ARBA" id="ARBA00022989"/>
    </source>
</evidence>
<reference evidence="10" key="2">
    <citation type="submission" date="2021-04" db="EMBL/GenBank/DDBJ databases">
        <authorList>
            <person name="Gilroy R."/>
        </authorList>
    </citation>
    <scope>NUCLEOTIDE SEQUENCE</scope>
    <source>
        <strain evidence="10">CHK196-7946</strain>
    </source>
</reference>
<dbReference type="GO" id="GO:0051607">
    <property type="term" value="P:defense response to virus"/>
    <property type="evidence" value="ECO:0007669"/>
    <property type="project" value="UniProtKB-KW"/>
</dbReference>
<evidence type="ECO:0000256" key="3">
    <source>
        <dbReference type="ARBA" id="ARBA00022692"/>
    </source>
</evidence>
<reference evidence="10" key="1">
    <citation type="journal article" date="2021" name="PeerJ">
        <title>Extensive microbial diversity within the chicken gut microbiome revealed by metagenomics and culture.</title>
        <authorList>
            <person name="Gilroy R."/>
            <person name="Ravi A."/>
            <person name="Getino M."/>
            <person name="Pursley I."/>
            <person name="Horton D.L."/>
            <person name="Alikhan N.F."/>
            <person name="Baker D."/>
            <person name="Gharbi K."/>
            <person name="Hall N."/>
            <person name="Watson M."/>
            <person name="Adriaenssens E.M."/>
            <person name="Foster-Nyarko E."/>
            <person name="Jarju S."/>
            <person name="Secka A."/>
            <person name="Antonio M."/>
            <person name="Oren A."/>
            <person name="Chaudhuri R.R."/>
            <person name="La Ragione R."/>
            <person name="Hildebrand F."/>
            <person name="Pallen M.J."/>
        </authorList>
    </citation>
    <scope>NUCLEOTIDE SEQUENCE</scope>
    <source>
        <strain evidence="10">CHK196-7946</strain>
    </source>
</reference>
<dbReference type="GO" id="GO:0000166">
    <property type="term" value="F:nucleotide binding"/>
    <property type="evidence" value="ECO:0007669"/>
    <property type="project" value="UniProtKB-KW"/>
</dbReference>
<dbReference type="EMBL" id="DWVY01000010">
    <property type="protein sequence ID" value="HJC73786.1"/>
    <property type="molecule type" value="Genomic_DNA"/>
</dbReference>
<sequence length="185" mass="20743">MGQNNNQNLTGQGFKKDDAYQTLSMINTWIGNIDTKISFALALAGVLIGMIFSGGLPNAFQRITQVSKLSELNGGEIFAALLVGLLYCASFLSIVSFMWAIIARVKNLNNASSLFFFGSIGAMELQNYRNKANHITEQELIDDLEEQIHTNSRICNQKAKWYNNGIKFLLITIVLWFICMAFRMI</sequence>
<dbReference type="AlphaFoldDB" id="A0A9D2Q7D2"/>
<dbReference type="Pfam" id="PF18967">
    <property type="entry name" value="PycTM"/>
    <property type="match status" value="1"/>
</dbReference>
<gene>
    <name evidence="10" type="ORF">H9697_02380</name>
</gene>
<organism evidence="10 11">
    <name type="scientific">Candidatus Mediterraneibacter faecavium</name>
    <dbReference type="NCBI Taxonomy" id="2838668"/>
    <lineage>
        <taxon>Bacteria</taxon>
        <taxon>Bacillati</taxon>
        <taxon>Bacillota</taxon>
        <taxon>Clostridia</taxon>
        <taxon>Lachnospirales</taxon>
        <taxon>Lachnospiraceae</taxon>
        <taxon>Mediterraneibacter</taxon>
    </lineage>
</organism>
<keyword evidence="5 8" id="KW-1133">Transmembrane helix</keyword>
<accession>A0A9D2Q7D2</accession>
<keyword evidence="3 8" id="KW-0812">Transmembrane</keyword>
<feature type="domain" description="Pycsar effector protein" evidence="9">
    <location>
        <begin position="19"/>
        <end position="181"/>
    </location>
</feature>
<proteinExistence type="predicted"/>
<keyword evidence="7 8" id="KW-0472">Membrane</keyword>
<keyword evidence="2" id="KW-1003">Cell membrane</keyword>
<feature type="transmembrane region" description="Helical" evidence="8">
    <location>
        <begin position="166"/>
        <end position="184"/>
    </location>
</feature>
<name>A0A9D2Q7D2_9FIRM</name>
<evidence type="ECO:0000256" key="7">
    <source>
        <dbReference type="ARBA" id="ARBA00023136"/>
    </source>
</evidence>
<feature type="transmembrane region" description="Helical" evidence="8">
    <location>
        <begin position="37"/>
        <end position="56"/>
    </location>
</feature>
<comment type="subcellular location">
    <subcellularLocation>
        <location evidence="1">Cell membrane</location>
    </subcellularLocation>
</comment>
<feature type="transmembrane region" description="Helical" evidence="8">
    <location>
        <begin position="77"/>
        <end position="102"/>
    </location>
</feature>
<protein>
    <recommendedName>
        <fullName evidence="9">Pycsar effector protein domain-containing protein</fullName>
    </recommendedName>
</protein>
<evidence type="ECO:0000256" key="6">
    <source>
        <dbReference type="ARBA" id="ARBA00023118"/>
    </source>
</evidence>
<dbReference type="Proteomes" id="UP000823902">
    <property type="component" value="Unassembled WGS sequence"/>
</dbReference>
<evidence type="ECO:0000256" key="2">
    <source>
        <dbReference type="ARBA" id="ARBA00022475"/>
    </source>
</evidence>
<dbReference type="InterPro" id="IPR043760">
    <property type="entry name" value="PycTM_dom"/>
</dbReference>
<keyword evidence="6" id="KW-0051">Antiviral defense</keyword>
<keyword evidence="4" id="KW-0547">Nucleotide-binding</keyword>
<evidence type="ECO:0000313" key="11">
    <source>
        <dbReference type="Proteomes" id="UP000823902"/>
    </source>
</evidence>
<dbReference type="GO" id="GO:0005886">
    <property type="term" value="C:plasma membrane"/>
    <property type="evidence" value="ECO:0007669"/>
    <property type="project" value="UniProtKB-SubCell"/>
</dbReference>
<comment type="caution">
    <text evidence="10">The sequence shown here is derived from an EMBL/GenBank/DDBJ whole genome shotgun (WGS) entry which is preliminary data.</text>
</comment>
<evidence type="ECO:0000313" key="10">
    <source>
        <dbReference type="EMBL" id="HJC73786.1"/>
    </source>
</evidence>
<evidence type="ECO:0000256" key="1">
    <source>
        <dbReference type="ARBA" id="ARBA00004236"/>
    </source>
</evidence>
<evidence type="ECO:0000256" key="4">
    <source>
        <dbReference type="ARBA" id="ARBA00022741"/>
    </source>
</evidence>
<evidence type="ECO:0000259" key="9">
    <source>
        <dbReference type="Pfam" id="PF18967"/>
    </source>
</evidence>
<evidence type="ECO:0000256" key="8">
    <source>
        <dbReference type="SAM" id="Phobius"/>
    </source>
</evidence>